<feature type="transmembrane region" description="Helical" evidence="7">
    <location>
        <begin position="170"/>
        <end position="196"/>
    </location>
</feature>
<dbReference type="InterPro" id="IPR036640">
    <property type="entry name" value="ABC1_TM_sf"/>
</dbReference>
<evidence type="ECO:0000259" key="8">
    <source>
        <dbReference type="PROSITE" id="PS50893"/>
    </source>
</evidence>
<feature type="domain" description="ABC transporter" evidence="8">
    <location>
        <begin position="384"/>
        <end position="564"/>
    </location>
</feature>
<dbReference type="SMART" id="SM00382">
    <property type="entry name" value="AAA"/>
    <property type="match status" value="1"/>
</dbReference>
<organism evidence="10">
    <name type="scientific">Caldilineaceae bacterium SB0664_bin_27</name>
    <dbReference type="NCBI Taxonomy" id="2605260"/>
    <lineage>
        <taxon>Bacteria</taxon>
        <taxon>Bacillati</taxon>
        <taxon>Chloroflexota</taxon>
        <taxon>Caldilineae</taxon>
        <taxon>Caldilineales</taxon>
        <taxon>Caldilineaceae</taxon>
    </lineage>
</organism>
<evidence type="ECO:0000256" key="3">
    <source>
        <dbReference type="ARBA" id="ARBA00022741"/>
    </source>
</evidence>
<evidence type="ECO:0000256" key="4">
    <source>
        <dbReference type="ARBA" id="ARBA00022840"/>
    </source>
</evidence>
<keyword evidence="3" id="KW-0547">Nucleotide-binding</keyword>
<dbReference type="SUPFAM" id="SSF52540">
    <property type="entry name" value="P-loop containing nucleoside triphosphate hydrolases"/>
    <property type="match status" value="1"/>
</dbReference>
<accession>A0A6B0Z0Y1</accession>
<comment type="subcellular location">
    <subcellularLocation>
        <location evidence="1">Cell membrane</location>
        <topology evidence="1">Multi-pass membrane protein</topology>
    </subcellularLocation>
</comment>
<dbReference type="InterPro" id="IPR003439">
    <property type="entry name" value="ABC_transporter-like_ATP-bd"/>
</dbReference>
<dbReference type="InterPro" id="IPR027417">
    <property type="entry name" value="P-loop_NTPase"/>
</dbReference>
<proteinExistence type="predicted"/>
<feature type="transmembrane region" description="Helical" evidence="7">
    <location>
        <begin position="77"/>
        <end position="100"/>
    </location>
</feature>
<protein>
    <submittedName>
        <fullName evidence="10">ABC transporter ATP-binding protein</fullName>
    </submittedName>
</protein>
<evidence type="ECO:0000256" key="5">
    <source>
        <dbReference type="ARBA" id="ARBA00022989"/>
    </source>
</evidence>
<evidence type="ECO:0000256" key="6">
    <source>
        <dbReference type="ARBA" id="ARBA00023136"/>
    </source>
</evidence>
<feature type="domain" description="ABC transmembrane type-1" evidence="9">
    <location>
        <begin position="40"/>
        <end position="332"/>
    </location>
</feature>
<dbReference type="PROSITE" id="PS50929">
    <property type="entry name" value="ABC_TM1F"/>
    <property type="match status" value="1"/>
</dbReference>
<dbReference type="GO" id="GO:0016887">
    <property type="term" value="F:ATP hydrolysis activity"/>
    <property type="evidence" value="ECO:0007669"/>
    <property type="project" value="InterPro"/>
</dbReference>
<dbReference type="AlphaFoldDB" id="A0A6B0Z0Y1"/>
<comment type="caution">
    <text evidence="10">The sequence shown here is derived from an EMBL/GenBank/DDBJ whole genome shotgun (WGS) entry which is preliminary data.</text>
</comment>
<reference evidence="10" key="1">
    <citation type="submission" date="2019-09" db="EMBL/GenBank/DDBJ databases">
        <title>Characterisation of the sponge microbiome using genome-centric metagenomics.</title>
        <authorList>
            <person name="Engelberts J.P."/>
            <person name="Robbins S.J."/>
            <person name="De Goeij J.M."/>
            <person name="Aranda M."/>
            <person name="Bell S.C."/>
            <person name="Webster N.S."/>
        </authorList>
    </citation>
    <scope>NUCLEOTIDE SEQUENCE</scope>
    <source>
        <strain evidence="10">SB0664_bin_27</strain>
    </source>
</reference>
<dbReference type="Pfam" id="PF00005">
    <property type="entry name" value="ABC_tran"/>
    <property type="match status" value="1"/>
</dbReference>
<dbReference type="GO" id="GO:0140359">
    <property type="term" value="F:ABC-type transporter activity"/>
    <property type="evidence" value="ECO:0007669"/>
    <property type="project" value="InterPro"/>
</dbReference>
<keyword evidence="5 7" id="KW-1133">Transmembrane helix</keyword>
<dbReference type="Gene3D" id="1.20.1560.10">
    <property type="entry name" value="ABC transporter type 1, transmembrane domain"/>
    <property type="match status" value="1"/>
</dbReference>
<dbReference type="GO" id="GO:0005524">
    <property type="term" value="F:ATP binding"/>
    <property type="evidence" value="ECO:0007669"/>
    <property type="project" value="UniProtKB-KW"/>
</dbReference>
<evidence type="ECO:0000259" key="9">
    <source>
        <dbReference type="PROSITE" id="PS50929"/>
    </source>
</evidence>
<evidence type="ECO:0000256" key="7">
    <source>
        <dbReference type="SAM" id="Phobius"/>
    </source>
</evidence>
<keyword evidence="4 10" id="KW-0067">ATP-binding</keyword>
<dbReference type="InterPro" id="IPR039421">
    <property type="entry name" value="Type_1_exporter"/>
</dbReference>
<gene>
    <name evidence="10" type="ORF">F4Y42_22005</name>
</gene>
<dbReference type="PROSITE" id="PS50893">
    <property type="entry name" value="ABC_TRANSPORTER_2"/>
    <property type="match status" value="1"/>
</dbReference>
<evidence type="ECO:0000256" key="1">
    <source>
        <dbReference type="ARBA" id="ARBA00004651"/>
    </source>
</evidence>
<keyword evidence="2 7" id="KW-0812">Transmembrane</keyword>
<dbReference type="SUPFAM" id="SSF90123">
    <property type="entry name" value="ABC transporter transmembrane region"/>
    <property type="match status" value="1"/>
</dbReference>
<evidence type="ECO:0000256" key="2">
    <source>
        <dbReference type="ARBA" id="ARBA00022692"/>
    </source>
</evidence>
<dbReference type="PANTHER" id="PTHR24221:SF646">
    <property type="entry name" value="HAEMOLYSIN SECRETION ATP-BINDING PROTEIN"/>
    <property type="match status" value="1"/>
</dbReference>
<feature type="non-terminal residue" evidence="10">
    <location>
        <position position="565"/>
    </location>
</feature>
<feature type="transmembrane region" description="Helical" evidence="7">
    <location>
        <begin position="274"/>
        <end position="296"/>
    </location>
</feature>
<feature type="transmembrane region" description="Helical" evidence="7">
    <location>
        <begin position="35"/>
        <end position="56"/>
    </location>
</feature>
<evidence type="ECO:0000313" key="10">
    <source>
        <dbReference type="EMBL" id="MXY96125.1"/>
    </source>
</evidence>
<sequence length="565" mass="62191">MFDTAEFKPNLQQLQETARILRLAVRLVWRSSPRLLVGFIMLMMLQALLVPLQLALTRLVIDRAAFNLGLLQNLDSAAVLLPLPVWIGLAAAVLALGQLVQPFSSTFQGLAADRLTGYVTEQIIRAANRLQGLARFEDPDFADDLQRARKRSTRGSLDLTIYVGRAAIELFTAGGLALVLFALHPLVPFLLILATLPQMKRQWEYSERTISHLYIQTPETRRLEYSREVLLTPDAAKDVHLYGLGAFFRCRYDSIFANTTESLNQMRRPLAVKVALAAVLATVASSAVYVYVAWMILQGERTVGDLALYGGAATVLQVNLIALGTEIGLLPLVLGFLPSLFRTLDSPPDLPQGGLSYDTTTASPEGPLLAKSGMAARSFRFQRVAFEDVSFTYPGSADHVLRDLSFDMGPDECVALVGRNGAGKTTIVKLLLRLYDPSSGRILLDGVDLRAYNLTELRREMGVIFQDFVRYELTAAENIGLGQIDLLNDATRLYSAAERAGAADLLSRLPDGLDTQLGREFGGRELSDGEWQKLALSRAYLRDAQLLVLDEPTASLDVQTEYGIL</sequence>
<dbReference type="GO" id="GO:0034040">
    <property type="term" value="F:ATPase-coupled lipid transmembrane transporter activity"/>
    <property type="evidence" value="ECO:0007669"/>
    <property type="project" value="TreeGrafter"/>
</dbReference>
<dbReference type="Gene3D" id="3.40.50.300">
    <property type="entry name" value="P-loop containing nucleotide triphosphate hydrolases"/>
    <property type="match status" value="1"/>
</dbReference>
<keyword evidence="6 7" id="KW-0472">Membrane</keyword>
<dbReference type="InterPro" id="IPR011527">
    <property type="entry name" value="ABC1_TM_dom"/>
</dbReference>
<dbReference type="GO" id="GO:0005886">
    <property type="term" value="C:plasma membrane"/>
    <property type="evidence" value="ECO:0007669"/>
    <property type="project" value="UniProtKB-SubCell"/>
</dbReference>
<dbReference type="EMBL" id="VXRG01000186">
    <property type="protein sequence ID" value="MXY96125.1"/>
    <property type="molecule type" value="Genomic_DNA"/>
</dbReference>
<dbReference type="InterPro" id="IPR003593">
    <property type="entry name" value="AAA+_ATPase"/>
</dbReference>
<dbReference type="PANTHER" id="PTHR24221">
    <property type="entry name" value="ATP-BINDING CASSETTE SUB-FAMILY B"/>
    <property type="match status" value="1"/>
</dbReference>
<name>A0A6B0Z0Y1_9CHLR</name>